<reference evidence="1 2" key="1">
    <citation type="journal article" date="2020" name="Phytopathology">
        <title>Genome Sequence Resources of Colletotrichum truncatum, C. plurivorum, C. musicola, and C. sojae: Four Species Pathogenic to Soybean (Glycine max).</title>
        <authorList>
            <person name="Rogerio F."/>
            <person name="Boufleur T.R."/>
            <person name="Ciampi-Guillardi M."/>
            <person name="Sukno S.A."/>
            <person name="Thon M.R."/>
            <person name="Massola Junior N.S."/>
            <person name="Baroncelli R."/>
        </authorList>
    </citation>
    <scope>NUCLEOTIDE SEQUENCE [LARGE SCALE GENOMIC DNA]</scope>
    <source>
        <strain evidence="1 2">CMES1059</strain>
    </source>
</reference>
<proteinExistence type="predicted"/>
<accession>A0ACC3YY35</accession>
<dbReference type="EMBL" id="VUJX02000005">
    <property type="protein sequence ID" value="KAL0936742.1"/>
    <property type="molecule type" value="Genomic_DNA"/>
</dbReference>
<organism evidence="1 2">
    <name type="scientific">Colletotrichum truncatum</name>
    <name type="common">Anthracnose fungus</name>
    <name type="synonym">Colletotrichum capsici</name>
    <dbReference type="NCBI Taxonomy" id="5467"/>
    <lineage>
        <taxon>Eukaryota</taxon>
        <taxon>Fungi</taxon>
        <taxon>Dikarya</taxon>
        <taxon>Ascomycota</taxon>
        <taxon>Pezizomycotina</taxon>
        <taxon>Sordariomycetes</taxon>
        <taxon>Hypocreomycetidae</taxon>
        <taxon>Glomerellales</taxon>
        <taxon>Glomerellaceae</taxon>
        <taxon>Colletotrichum</taxon>
        <taxon>Colletotrichum truncatum species complex</taxon>
    </lineage>
</organism>
<evidence type="ECO:0000313" key="1">
    <source>
        <dbReference type="EMBL" id="KAL0936742.1"/>
    </source>
</evidence>
<protein>
    <submittedName>
        <fullName evidence="1">ThiJ/PfpI family protein</fullName>
    </submittedName>
</protein>
<dbReference type="Proteomes" id="UP000805649">
    <property type="component" value="Unassembled WGS sequence"/>
</dbReference>
<sequence length="217" mass="23488">METVKIGVFVTSHIQLLDLACIDVFEMMGKPYLGAIDLSEPIIDMAPNVEIFHISPSPAGTAIPASANARLITTHCISDHEVQPGRLDILVVLGSRTEGTYDKEVMEFLRGHAEDDSTDILIISGGIALCRDAGLLKGRTIAEPQGFRNTLNCGFKDVRLVGDKSRWTQDGNLWSSGGMANGNDLIAAYVLQSQHFAKPVAEIALSIAQIGHRSQEF</sequence>
<evidence type="ECO:0000313" key="2">
    <source>
        <dbReference type="Proteomes" id="UP000805649"/>
    </source>
</evidence>
<gene>
    <name evidence="1" type="ORF">CTRU02_208957</name>
</gene>
<comment type="caution">
    <text evidence="1">The sequence shown here is derived from an EMBL/GenBank/DDBJ whole genome shotgun (WGS) entry which is preliminary data.</text>
</comment>
<keyword evidence="2" id="KW-1185">Reference proteome</keyword>
<name>A0ACC3YY35_COLTU</name>